<sequence length="212" mass="21357">MPLASTAAGRARLRPVLTVGSLALLAVIGLSGCAAEASPSPDPSTSASAEPTAAPSTEPTAEPTETAEPGTPIALSCEELLTPQDVYDFNPNVSTDPGFAPAEGSLAAAAVADNGIACGYLHQTSGELMTFAVSQPSPEQLTLALNAAATASQPVPTYGAPPAVTGFFRVVGGAGEVQVFTPTFWLTASSTMFFEPGDADTLVRAALSHLPQ</sequence>
<proteinExistence type="predicted"/>
<feature type="region of interest" description="Disordered" evidence="1">
    <location>
        <begin position="35"/>
        <end position="70"/>
    </location>
</feature>
<protein>
    <recommendedName>
        <fullName evidence="4">Iron ABC transporter ATP-binding protein</fullName>
    </recommendedName>
</protein>
<reference evidence="2 3" key="1">
    <citation type="submission" date="2019-02" db="EMBL/GenBank/DDBJ databases">
        <title>Sequencing the genomes of 1000 actinobacteria strains.</title>
        <authorList>
            <person name="Klenk H.-P."/>
        </authorList>
    </citation>
    <scope>NUCLEOTIDE SEQUENCE [LARGE SCALE GENOMIC DNA]</scope>
    <source>
        <strain evidence="2 3">DSM 18319</strain>
    </source>
</reference>
<evidence type="ECO:0000313" key="2">
    <source>
        <dbReference type="EMBL" id="RZU64462.1"/>
    </source>
</evidence>
<organism evidence="2 3">
    <name type="scientific">Microterricola gilva</name>
    <dbReference type="NCBI Taxonomy" id="393267"/>
    <lineage>
        <taxon>Bacteria</taxon>
        <taxon>Bacillati</taxon>
        <taxon>Actinomycetota</taxon>
        <taxon>Actinomycetes</taxon>
        <taxon>Micrococcales</taxon>
        <taxon>Microbacteriaceae</taxon>
        <taxon>Microterricola</taxon>
    </lineage>
</organism>
<evidence type="ECO:0008006" key="4">
    <source>
        <dbReference type="Google" id="ProtNLM"/>
    </source>
</evidence>
<evidence type="ECO:0000313" key="3">
    <source>
        <dbReference type="Proteomes" id="UP000291483"/>
    </source>
</evidence>
<name>A0A4Q8AJ11_9MICO</name>
<comment type="caution">
    <text evidence="2">The sequence shown here is derived from an EMBL/GenBank/DDBJ whole genome shotgun (WGS) entry which is preliminary data.</text>
</comment>
<dbReference type="OrthoDB" id="5122815at2"/>
<accession>A0A4Q8AJ11</accession>
<keyword evidence="3" id="KW-1185">Reference proteome</keyword>
<feature type="compositionally biased region" description="Low complexity" evidence="1">
    <location>
        <begin position="35"/>
        <end position="69"/>
    </location>
</feature>
<dbReference type="EMBL" id="SHLC01000001">
    <property type="protein sequence ID" value="RZU64462.1"/>
    <property type="molecule type" value="Genomic_DNA"/>
</dbReference>
<evidence type="ECO:0000256" key="1">
    <source>
        <dbReference type="SAM" id="MobiDB-lite"/>
    </source>
</evidence>
<gene>
    <name evidence="2" type="ORF">EV379_0758</name>
</gene>
<dbReference type="RefSeq" id="WP_130504957.1">
    <property type="nucleotide sequence ID" value="NZ_SHLC01000001.1"/>
</dbReference>
<dbReference type="Proteomes" id="UP000291483">
    <property type="component" value="Unassembled WGS sequence"/>
</dbReference>
<dbReference type="AlphaFoldDB" id="A0A4Q8AJ11"/>